<evidence type="ECO:0000256" key="1">
    <source>
        <dbReference type="SAM" id="MobiDB-lite"/>
    </source>
</evidence>
<comment type="caution">
    <text evidence="2">The sequence shown here is derived from an EMBL/GenBank/DDBJ whole genome shotgun (WGS) entry which is preliminary data.</text>
</comment>
<evidence type="ECO:0000313" key="2">
    <source>
        <dbReference type="EMBL" id="GGK69095.1"/>
    </source>
</evidence>
<reference evidence="3" key="1">
    <citation type="journal article" date="2019" name="Int. J. Syst. Evol. Microbiol.">
        <title>The Global Catalogue of Microorganisms (GCM) 10K type strain sequencing project: providing services to taxonomists for standard genome sequencing and annotation.</title>
        <authorList>
            <consortium name="The Broad Institute Genomics Platform"/>
            <consortium name="The Broad Institute Genome Sequencing Center for Infectious Disease"/>
            <person name="Wu L."/>
            <person name="Ma J."/>
        </authorList>
    </citation>
    <scope>NUCLEOTIDE SEQUENCE [LARGE SCALE GENOMIC DNA]</scope>
    <source>
        <strain evidence="3">CGMCC 1.5362</strain>
    </source>
</reference>
<keyword evidence="3" id="KW-1185">Reference proteome</keyword>
<feature type="region of interest" description="Disordered" evidence="1">
    <location>
        <begin position="22"/>
        <end position="141"/>
    </location>
</feature>
<accession>A0ABQ2F8H9</accession>
<protein>
    <submittedName>
        <fullName evidence="2">Uncharacterized protein</fullName>
    </submittedName>
</protein>
<sequence>MAKRAGQAGLVLLMADAGRHVARRDGHSGPAHLRLQLPRHPHRPAEPRVRGLEGDGLLDESVGTQSDEVDDGDVGVRRGLGVHGVREPQLHPEAAARSRVEAGDSPGRSGRGQPGLQRDGVEKGRIDRPWPGGDDPLRAVDPVTVRPHASLLAVHPTCQKA</sequence>
<dbReference type="Proteomes" id="UP000662111">
    <property type="component" value="Unassembled WGS sequence"/>
</dbReference>
<feature type="compositionally biased region" description="Basic and acidic residues" evidence="1">
    <location>
        <begin position="43"/>
        <end position="53"/>
    </location>
</feature>
<organism evidence="2 3">
    <name type="scientific">Ornithinimicrobium pekingense</name>
    <dbReference type="NCBI Taxonomy" id="384677"/>
    <lineage>
        <taxon>Bacteria</taxon>
        <taxon>Bacillati</taxon>
        <taxon>Actinomycetota</taxon>
        <taxon>Actinomycetes</taxon>
        <taxon>Micrococcales</taxon>
        <taxon>Ornithinimicrobiaceae</taxon>
        <taxon>Ornithinimicrobium</taxon>
    </lineage>
</organism>
<gene>
    <name evidence="2" type="ORF">GCM10011509_16870</name>
</gene>
<proteinExistence type="predicted"/>
<feature type="compositionally biased region" description="Basic and acidic residues" evidence="1">
    <location>
        <begin position="84"/>
        <end position="102"/>
    </location>
</feature>
<feature type="compositionally biased region" description="Basic and acidic residues" evidence="1">
    <location>
        <begin position="119"/>
        <end position="128"/>
    </location>
</feature>
<name>A0ABQ2F8H9_9MICO</name>
<dbReference type="EMBL" id="BMLB01000003">
    <property type="protein sequence ID" value="GGK69095.1"/>
    <property type="molecule type" value="Genomic_DNA"/>
</dbReference>
<evidence type="ECO:0000313" key="3">
    <source>
        <dbReference type="Proteomes" id="UP000662111"/>
    </source>
</evidence>